<proteinExistence type="predicted"/>
<dbReference type="RefSeq" id="WP_013778756.1">
    <property type="nucleotide sequence ID" value="NC_015519.1"/>
</dbReference>
<name>F4LWW2_TEPAE</name>
<dbReference type="GO" id="GO:0009401">
    <property type="term" value="P:phosphoenolpyruvate-dependent sugar phosphotransferase system"/>
    <property type="evidence" value="ECO:0007669"/>
    <property type="project" value="UniProtKB-KW"/>
</dbReference>
<gene>
    <name evidence="9" type="ordered locus">TEPIRE1_1831</name>
</gene>
<evidence type="ECO:0000256" key="1">
    <source>
        <dbReference type="ARBA" id="ARBA00004496"/>
    </source>
</evidence>
<dbReference type="eggNOG" id="COG3444">
    <property type="taxonomic scope" value="Bacteria"/>
</dbReference>
<dbReference type="EMBL" id="HF563609">
    <property type="protein sequence ID" value="CDI40824.1"/>
    <property type="molecule type" value="Genomic_DNA"/>
</dbReference>
<keyword evidence="3" id="KW-0963">Cytoplasm</keyword>
<evidence type="ECO:0000313" key="9">
    <source>
        <dbReference type="EMBL" id="CDI40824.1"/>
    </source>
</evidence>
<dbReference type="GO" id="GO:0005737">
    <property type="term" value="C:cytoplasm"/>
    <property type="evidence" value="ECO:0007669"/>
    <property type="project" value="UniProtKB-SubCell"/>
</dbReference>
<keyword evidence="6" id="KW-0598">Phosphotransferase system</keyword>
<dbReference type="GO" id="GO:0016301">
    <property type="term" value="F:kinase activity"/>
    <property type="evidence" value="ECO:0007669"/>
    <property type="project" value="UniProtKB-KW"/>
</dbReference>
<dbReference type="AlphaFoldDB" id="F4LWW2"/>
<dbReference type="OrthoDB" id="9788818at2"/>
<evidence type="ECO:0000256" key="2">
    <source>
        <dbReference type="ARBA" id="ARBA00022448"/>
    </source>
</evidence>
<dbReference type="InterPro" id="IPR004720">
    <property type="entry name" value="PTS_IIB_sorbose-sp"/>
</dbReference>
<evidence type="ECO:0000313" key="10">
    <source>
        <dbReference type="Proteomes" id="UP000010802"/>
    </source>
</evidence>
<evidence type="ECO:0000256" key="3">
    <source>
        <dbReference type="ARBA" id="ARBA00022490"/>
    </source>
</evidence>
<protein>
    <submittedName>
        <fullName evidence="9">PTS system sorbose subfamily IIB component</fullName>
    </submittedName>
</protein>
<dbReference type="PROSITE" id="PS51101">
    <property type="entry name" value="PTS_EIIB_TYPE_4"/>
    <property type="match status" value="1"/>
</dbReference>
<dbReference type="KEGG" id="tae:TepiRe1_1831"/>
<dbReference type="HOGENOM" id="CLU_116175_0_0_9"/>
<dbReference type="SUPFAM" id="SSF52728">
    <property type="entry name" value="PTS IIb component"/>
    <property type="match status" value="1"/>
</dbReference>
<evidence type="ECO:0000259" key="8">
    <source>
        <dbReference type="PROSITE" id="PS51101"/>
    </source>
</evidence>
<dbReference type="Proteomes" id="UP000010802">
    <property type="component" value="Chromosome"/>
</dbReference>
<evidence type="ECO:0000256" key="6">
    <source>
        <dbReference type="ARBA" id="ARBA00022683"/>
    </source>
</evidence>
<accession>F4LWW2</accession>
<dbReference type="STRING" id="1209989.TepRe1_1698"/>
<dbReference type="KEGG" id="tep:TepRe1_1698"/>
<evidence type="ECO:0000256" key="5">
    <source>
        <dbReference type="ARBA" id="ARBA00022679"/>
    </source>
</evidence>
<keyword evidence="5" id="KW-0808">Transferase</keyword>
<evidence type="ECO:0000256" key="7">
    <source>
        <dbReference type="ARBA" id="ARBA00022777"/>
    </source>
</evidence>
<keyword evidence="2" id="KW-0813">Transport</keyword>
<dbReference type="InterPro" id="IPR036667">
    <property type="entry name" value="PTS_IIB_sorbose-sp_sf"/>
</dbReference>
<reference evidence="10" key="1">
    <citation type="journal article" date="2013" name="Genome Announc.">
        <title>First genome sequence of a syntrophic acetate-oxidizing bacterium, Tepidanaerobacter acetatoxydans strain Re1.</title>
        <authorList>
            <person name="Manzoor S."/>
            <person name="Bongcam-Rudloff E."/>
            <person name="Schnurer A."/>
            <person name="Muller B."/>
        </authorList>
    </citation>
    <scope>NUCLEOTIDE SEQUENCE [LARGE SCALE GENOMIC DNA]</scope>
    <source>
        <strain evidence="10">Re1</strain>
    </source>
</reference>
<sequence>MADITMVRVDERLVHGQIIIKWLQAKNANKIIIVDNELCKDPIMGNFLSMTVPQNVNLEIYDIYEAVETLNASESNDKAIILLKNLYLVKFMHQKGVKIKEINIGRIPSGPGKKKIHQNVFLSDEDIDAIEYFREKAVPIIVQMVPDSLPILIYDVI</sequence>
<feature type="domain" description="PTS EIIB type-4" evidence="8">
    <location>
        <begin position="1"/>
        <end position="157"/>
    </location>
</feature>
<dbReference type="Pfam" id="PF03830">
    <property type="entry name" value="PTSIIB_sorb"/>
    <property type="match status" value="1"/>
</dbReference>
<comment type="subcellular location">
    <subcellularLocation>
        <location evidence="1">Cytoplasm</location>
    </subcellularLocation>
</comment>
<evidence type="ECO:0000256" key="4">
    <source>
        <dbReference type="ARBA" id="ARBA00022597"/>
    </source>
</evidence>
<keyword evidence="4" id="KW-0762">Sugar transport</keyword>
<dbReference type="GO" id="GO:0008982">
    <property type="term" value="F:protein-N(PI)-phosphohistidine-sugar phosphotransferase activity"/>
    <property type="evidence" value="ECO:0007669"/>
    <property type="project" value="InterPro"/>
</dbReference>
<organism evidence="9 10">
    <name type="scientific">Tepidanaerobacter acetatoxydans (strain DSM 21804 / JCM 16047 / Re1)</name>
    <dbReference type="NCBI Taxonomy" id="1209989"/>
    <lineage>
        <taxon>Bacteria</taxon>
        <taxon>Bacillati</taxon>
        <taxon>Bacillota</taxon>
        <taxon>Clostridia</taxon>
        <taxon>Thermosediminibacterales</taxon>
        <taxon>Tepidanaerobacteraceae</taxon>
        <taxon>Tepidanaerobacter</taxon>
    </lineage>
</organism>
<dbReference type="Gene3D" id="3.40.35.10">
    <property type="entry name" value="Phosphotransferase system, sorbose subfamily IIB component"/>
    <property type="match status" value="1"/>
</dbReference>
<keyword evidence="7" id="KW-0418">Kinase</keyword>
<keyword evidence="10" id="KW-1185">Reference proteome</keyword>